<dbReference type="Gene3D" id="3.90.1300.10">
    <property type="entry name" value="Amidase signature (AS) domain"/>
    <property type="match status" value="1"/>
</dbReference>
<evidence type="ECO:0000256" key="1">
    <source>
        <dbReference type="ARBA" id="ARBA00009199"/>
    </source>
</evidence>
<dbReference type="InterPro" id="IPR000120">
    <property type="entry name" value="Amidase"/>
</dbReference>
<evidence type="ECO:0000313" key="4">
    <source>
        <dbReference type="Proteomes" id="UP000024547"/>
    </source>
</evidence>
<dbReference type="PANTHER" id="PTHR11895">
    <property type="entry name" value="TRANSAMIDASE"/>
    <property type="match status" value="1"/>
</dbReference>
<evidence type="ECO:0000313" key="3">
    <source>
        <dbReference type="EMBL" id="KCZ63039.1"/>
    </source>
</evidence>
<dbReference type="GO" id="GO:0003824">
    <property type="term" value="F:catalytic activity"/>
    <property type="evidence" value="ECO:0007669"/>
    <property type="project" value="InterPro"/>
</dbReference>
<dbReference type="SUPFAM" id="SSF75304">
    <property type="entry name" value="Amidase signature (AS) enzymes"/>
    <property type="match status" value="1"/>
</dbReference>
<proteinExistence type="inferred from homology"/>
<dbReference type="PANTHER" id="PTHR11895:SF7">
    <property type="entry name" value="GLUTAMYL-TRNA(GLN) AMIDOTRANSFERASE SUBUNIT A, MITOCHONDRIAL"/>
    <property type="match status" value="1"/>
</dbReference>
<protein>
    <recommendedName>
        <fullName evidence="2">Amidase domain-containing protein</fullName>
    </recommendedName>
</protein>
<dbReference type="AlphaFoldDB" id="A0A059E532"/>
<accession>A0A059E532</accession>
<dbReference type="eggNOG" id="COG0154">
    <property type="taxonomic scope" value="Bacteria"/>
</dbReference>
<reference evidence="3 4" key="1">
    <citation type="journal article" date="2014" name="Antonie Van Leeuwenhoek">
        <title>Hyphomonas beringensis sp. nov. and Hyphomonas chukchiensis sp. nov., isolated from surface seawater of the Bering Sea and Chukchi Sea.</title>
        <authorList>
            <person name="Li C."/>
            <person name="Lai Q."/>
            <person name="Li G."/>
            <person name="Dong C."/>
            <person name="Wang J."/>
            <person name="Liao Y."/>
            <person name="Shao Z."/>
        </authorList>
    </citation>
    <scope>NUCLEOTIDE SEQUENCE [LARGE SCALE GENOMIC DNA]</scope>
    <source>
        <strain evidence="3 4">22II1-22F38</strain>
    </source>
</reference>
<gene>
    <name evidence="3" type="ORF">HY36_15005</name>
</gene>
<comment type="caution">
    <text evidence="3">The sequence shown here is derived from an EMBL/GenBank/DDBJ whole genome shotgun (WGS) entry which is preliminary data.</text>
</comment>
<dbReference type="PATRIC" id="fig|1280948.3.peg.1234"/>
<dbReference type="PROSITE" id="PS00571">
    <property type="entry name" value="AMIDASES"/>
    <property type="match status" value="1"/>
</dbReference>
<dbReference type="EMBL" id="AWFH01000007">
    <property type="protein sequence ID" value="KCZ63039.1"/>
    <property type="molecule type" value="Genomic_DNA"/>
</dbReference>
<dbReference type="Proteomes" id="UP000024547">
    <property type="component" value="Unassembled WGS sequence"/>
</dbReference>
<dbReference type="STRING" id="1280948.HY36_15005"/>
<dbReference type="InterPro" id="IPR036928">
    <property type="entry name" value="AS_sf"/>
</dbReference>
<dbReference type="RefSeq" id="WP_035549876.1">
    <property type="nucleotide sequence ID" value="NZ_AWFH01000007.1"/>
</dbReference>
<sequence length="482" mass="50950">MKEYAAFDAMGLAELVRTGEVSSKELLDEAVSRAHAAQEQLNCFSALYPDMAETQLADVPKDGPFAGVPFLTKDLGVALKGAPLTNGSVSWKGHVAERDSVLTERYRKAGLVMFGQTTSPEFGLTTTTESTLYGQTRNPWDVTRTSGGSSGGASAAVAAGVVPLAQASDGGGSIRIPASCTGLFGMKPSRGRTPMGPLQTENWNGMSTVHAVSQTVRDNAALLDASHGRETGSRYVAPAPEGTYLNAVSRDPKKLKIALWRTAPNGTEMSAEAKEGAEATARLLEELGHEVVEAAPSLDGEALGKAALFTISANVAAAIDARAAMLGRDVREDELEPITFAMAGLGRTVPMVELARANNLFNLTAIQFEQFLEDQGIDLIMTPTTFRAPDELGVLALTAPPDQMSEAVGSFAPLCPLFNQIGAPAMSVPLHWTDPTETAPQGLPIGMMFGGRCGSEELLFSLAGQLERAKPWIDRCPPVWMG</sequence>
<comment type="similarity">
    <text evidence="1">Belongs to the amidase family.</text>
</comment>
<keyword evidence="4" id="KW-1185">Reference proteome</keyword>
<dbReference type="Pfam" id="PF01425">
    <property type="entry name" value="Amidase"/>
    <property type="match status" value="1"/>
</dbReference>
<evidence type="ECO:0000259" key="2">
    <source>
        <dbReference type="Pfam" id="PF01425"/>
    </source>
</evidence>
<name>A0A059E532_9PROT</name>
<dbReference type="OrthoDB" id="9777859at2"/>
<dbReference type="InterPro" id="IPR020556">
    <property type="entry name" value="Amidase_CS"/>
</dbReference>
<dbReference type="GeneID" id="92500274"/>
<dbReference type="InterPro" id="IPR023631">
    <property type="entry name" value="Amidase_dom"/>
</dbReference>
<organism evidence="3 4">
    <name type="scientific">Hyphomonas atlantica</name>
    <dbReference type="NCBI Taxonomy" id="1280948"/>
    <lineage>
        <taxon>Bacteria</taxon>
        <taxon>Pseudomonadati</taxon>
        <taxon>Pseudomonadota</taxon>
        <taxon>Alphaproteobacteria</taxon>
        <taxon>Hyphomonadales</taxon>
        <taxon>Hyphomonadaceae</taxon>
        <taxon>Hyphomonas</taxon>
    </lineage>
</organism>
<feature type="domain" description="Amidase" evidence="2">
    <location>
        <begin position="25"/>
        <end position="459"/>
    </location>
</feature>